<dbReference type="Proteomes" id="UP000183982">
    <property type="component" value="Unassembled WGS sequence"/>
</dbReference>
<gene>
    <name evidence="1" type="ORF">SAMN05444000_106183</name>
</gene>
<proteinExistence type="predicted"/>
<protein>
    <submittedName>
        <fullName evidence="1">Uncharacterized protein</fullName>
    </submittedName>
</protein>
<evidence type="ECO:0000313" key="1">
    <source>
        <dbReference type="EMBL" id="SHJ26797.1"/>
    </source>
</evidence>
<sequence>MGKLIGLIVILIVLAGLGLVAFAYVGPILGFDFSAPQTEIRVPVTLNPSDGS</sequence>
<reference evidence="2" key="1">
    <citation type="submission" date="2016-11" db="EMBL/GenBank/DDBJ databases">
        <authorList>
            <person name="Varghese N."/>
            <person name="Submissions S."/>
        </authorList>
    </citation>
    <scope>NUCLEOTIDE SEQUENCE [LARGE SCALE GENOMIC DNA]</scope>
    <source>
        <strain evidence="2">DSM 100564</strain>
    </source>
</reference>
<dbReference type="STRING" id="1470563.SAMN05444000_106183"/>
<dbReference type="AlphaFoldDB" id="A0A1M6HXJ8"/>
<dbReference type="RefSeq" id="WP_175556912.1">
    <property type="nucleotide sequence ID" value="NZ_FQZQ01000006.1"/>
</dbReference>
<accession>A0A1M6HXJ8</accession>
<evidence type="ECO:0000313" key="2">
    <source>
        <dbReference type="Proteomes" id="UP000183982"/>
    </source>
</evidence>
<organism evidence="1 2">
    <name type="scientific">Shimia gijangensis</name>
    <dbReference type="NCBI Taxonomy" id="1470563"/>
    <lineage>
        <taxon>Bacteria</taxon>
        <taxon>Pseudomonadati</taxon>
        <taxon>Pseudomonadota</taxon>
        <taxon>Alphaproteobacteria</taxon>
        <taxon>Rhodobacterales</taxon>
        <taxon>Roseobacteraceae</taxon>
    </lineage>
</organism>
<keyword evidence="2" id="KW-1185">Reference proteome</keyword>
<name>A0A1M6HXJ8_9RHOB</name>
<dbReference type="EMBL" id="FQZQ01000006">
    <property type="protein sequence ID" value="SHJ26797.1"/>
    <property type="molecule type" value="Genomic_DNA"/>
</dbReference>